<feature type="signal peptide" evidence="2">
    <location>
        <begin position="1"/>
        <end position="21"/>
    </location>
</feature>
<feature type="chain" id="PRO_5032600095" evidence="2">
    <location>
        <begin position="22"/>
        <end position="230"/>
    </location>
</feature>
<organism evidence="3 4">
    <name type="scientific">Acidocella aromatica</name>
    <dbReference type="NCBI Taxonomy" id="1303579"/>
    <lineage>
        <taxon>Bacteria</taxon>
        <taxon>Pseudomonadati</taxon>
        <taxon>Pseudomonadota</taxon>
        <taxon>Alphaproteobacteria</taxon>
        <taxon>Acetobacterales</taxon>
        <taxon>Acidocellaceae</taxon>
        <taxon>Acidocella</taxon>
    </lineage>
</organism>
<keyword evidence="2" id="KW-0732">Signal</keyword>
<dbReference type="RefSeq" id="WP_183264991.1">
    <property type="nucleotide sequence ID" value="NZ_JACHFJ010000001.1"/>
</dbReference>
<feature type="compositionally biased region" description="Polar residues" evidence="1">
    <location>
        <begin position="68"/>
        <end position="78"/>
    </location>
</feature>
<dbReference type="AlphaFoldDB" id="A0A840V8B1"/>
<evidence type="ECO:0000313" key="3">
    <source>
        <dbReference type="EMBL" id="MBB5371986.1"/>
    </source>
</evidence>
<dbReference type="Proteomes" id="UP000553706">
    <property type="component" value="Unassembled WGS sequence"/>
</dbReference>
<evidence type="ECO:0000256" key="1">
    <source>
        <dbReference type="SAM" id="MobiDB-lite"/>
    </source>
</evidence>
<name>A0A840V8B1_9PROT</name>
<accession>A0A840V8B1</accession>
<proteinExistence type="predicted"/>
<gene>
    <name evidence="3" type="ORF">HNP71_000210</name>
</gene>
<evidence type="ECO:0000313" key="4">
    <source>
        <dbReference type="Proteomes" id="UP000553706"/>
    </source>
</evidence>
<dbReference type="EMBL" id="JACHFJ010000001">
    <property type="protein sequence ID" value="MBB5371986.1"/>
    <property type="molecule type" value="Genomic_DNA"/>
</dbReference>
<feature type="region of interest" description="Disordered" evidence="1">
    <location>
        <begin position="45"/>
        <end position="113"/>
    </location>
</feature>
<protein>
    <submittedName>
        <fullName evidence="3">Uncharacterized protein</fullName>
    </submittedName>
</protein>
<keyword evidence="4" id="KW-1185">Reference proteome</keyword>
<comment type="caution">
    <text evidence="3">The sequence shown here is derived from an EMBL/GenBank/DDBJ whole genome shotgun (WGS) entry which is preliminary data.</text>
</comment>
<evidence type="ECO:0000256" key="2">
    <source>
        <dbReference type="SAM" id="SignalP"/>
    </source>
</evidence>
<reference evidence="3 4" key="1">
    <citation type="submission" date="2020-08" db="EMBL/GenBank/DDBJ databases">
        <title>Genomic Encyclopedia of Type Strains, Phase IV (KMG-IV): sequencing the most valuable type-strain genomes for metagenomic binning, comparative biology and taxonomic classification.</title>
        <authorList>
            <person name="Goeker M."/>
        </authorList>
    </citation>
    <scope>NUCLEOTIDE SEQUENCE [LARGE SCALE GENOMIC DNA]</scope>
    <source>
        <strain evidence="3 4">DSM 27026</strain>
    </source>
</reference>
<feature type="compositionally biased region" description="Low complexity" evidence="1">
    <location>
        <begin position="82"/>
        <end position="104"/>
    </location>
</feature>
<sequence length="230" mass="22479">MRSLLLTSSALFLLAGGVALASGPGDHGGSGGGTTTTNVWVPVKNATADNGSSSATSGSTAVTANGNALDSNNTTSLPIKNASSTGSSSAATTGGTAITTDGNTLNTTSSGNQGSFNTLDFTKTLTNVGNDYLSVTKTYVHQDIKLATSMNNGEVKDIVFVGTSGGGREGEHGSGGGMVRSGDASMTTGISASSGINTVQQNTGNASLQQNSVALGSYVTGGSSGFNGGF</sequence>
<feature type="compositionally biased region" description="Low complexity" evidence="1">
    <location>
        <begin position="45"/>
        <end position="66"/>
    </location>
</feature>